<accession>A0A0F9KBQ8</accession>
<proteinExistence type="predicted"/>
<dbReference type="AlphaFoldDB" id="A0A0F9KBQ8"/>
<evidence type="ECO:0000313" key="1">
    <source>
        <dbReference type="EMBL" id="KKM79619.1"/>
    </source>
</evidence>
<organism evidence="1">
    <name type="scientific">marine sediment metagenome</name>
    <dbReference type="NCBI Taxonomy" id="412755"/>
    <lineage>
        <taxon>unclassified sequences</taxon>
        <taxon>metagenomes</taxon>
        <taxon>ecological metagenomes</taxon>
    </lineage>
</organism>
<name>A0A0F9KBQ8_9ZZZZ</name>
<reference evidence="1" key="1">
    <citation type="journal article" date="2015" name="Nature">
        <title>Complex archaea that bridge the gap between prokaryotes and eukaryotes.</title>
        <authorList>
            <person name="Spang A."/>
            <person name="Saw J.H."/>
            <person name="Jorgensen S.L."/>
            <person name="Zaremba-Niedzwiedzka K."/>
            <person name="Martijn J."/>
            <person name="Lind A.E."/>
            <person name="van Eijk R."/>
            <person name="Schleper C."/>
            <person name="Guy L."/>
            <person name="Ettema T.J."/>
        </authorList>
    </citation>
    <scope>NUCLEOTIDE SEQUENCE</scope>
</reference>
<gene>
    <name evidence="1" type="ORF">LCGC14_1348170</name>
</gene>
<comment type="caution">
    <text evidence="1">The sequence shown here is derived from an EMBL/GenBank/DDBJ whole genome shotgun (WGS) entry which is preliminary data.</text>
</comment>
<dbReference type="EMBL" id="LAZR01008309">
    <property type="protein sequence ID" value="KKM79619.1"/>
    <property type="molecule type" value="Genomic_DNA"/>
</dbReference>
<protein>
    <submittedName>
        <fullName evidence="1">Uncharacterized protein</fullName>
    </submittedName>
</protein>
<sequence>MTTITLECFDCGTDLVLEHNEQAGIIRVHYCQSCHQTYEKPIVTVNGSTITITDKEEYYA</sequence>